<proteinExistence type="predicted"/>
<gene>
    <name evidence="2" type="primary">gb00264</name>
    <name evidence="2" type="ORF">PR202_gb00264</name>
</gene>
<dbReference type="AlphaFoldDB" id="A0AAV5DTG5"/>
<dbReference type="Proteomes" id="UP001054889">
    <property type="component" value="Unassembled WGS sequence"/>
</dbReference>
<feature type="transmembrane region" description="Helical" evidence="1">
    <location>
        <begin position="91"/>
        <end position="109"/>
    </location>
</feature>
<evidence type="ECO:0000256" key="1">
    <source>
        <dbReference type="SAM" id="Phobius"/>
    </source>
</evidence>
<keyword evidence="1" id="KW-1133">Transmembrane helix</keyword>
<name>A0AAV5DTG5_ELECO</name>
<accession>A0AAV5DTG5</accession>
<evidence type="ECO:0000313" key="2">
    <source>
        <dbReference type="EMBL" id="GJN13549.1"/>
    </source>
</evidence>
<comment type="caution">
    <text evidence="2">The sequence shown here is derived from an EMBL/GenBank/DDBJ whole genome shotgun (WGS) entry which is preliminary data.</text>
</comment>
<reference evidence="2" key="2">
    <citation type="submission" date="2021-12" db="EMBL/GenBank/DDBJ databases">
        <title>Resequencing data analysis of finger millet.</title>
        <authorList>
            <person name="Hatakeyama M."/>
            <person name="Aluri S."/>
            <person name="Balachadran M.T."/>
            <person name="Sivarajan S.R."/>
            <person name="Poveda L."/>
            <person name="Shimizu-Inatsugi R."/>
            <person name="Schlapbach R."/>
            <person name="Sreeman S.M."/>
            <person name="Shimizu K.K."/>
        </authorList>
    </citation>
    <scope>NUCLEOTIDE SEQUENCE</scope>
</reference>
<keyword evidence="1" id="KW-0812">Transmembrane</keyword>
<feature type="transmembrane region" description="Helical" evidence="1">
    <location>
        <begin position="12"/>
        <end position="32"/>
    </location>
</feature>
<sequence length="117" mass="12184">MPSLELLSGVGPLCAYSAASALLAISLSGVVLTGSPSLPDGGFGGVHRPSFPELHLRSWSGLHLLVTSPTPFGYAKPDLPYTPLVHFSTTSASKVVAYVSAFAFAVAYFPDSKERSS</sequence>
<organism evidence="2 3">
    <name type="scientific">Eleusine coracana subsp. coracana</name>
    <dbReference type="NCBI Taxonomy" id="191504"/>
    <lineage>
        <taxon>Eukaryota</taxon>
        <taxon>Viridiplantae</taxon>
        <taxon>Streptophyta</taxon>
        <taxon>Embryophyta</taxon>
        <taxon>Tracheophyta</taxon>
        <taxon>Spermatophyta</taxon>
        <taxon>Magnoliopsida</taxon>
        <taxon>Liliopsida</taxon>
        <taxon>Poales</taxon>
        <taxon>Poaceae</taxon>
        <taxon>PACMAD clade</taxon>
        <taxon>Chloridoideae</taxon>
        <taxon>Cynodonteae</taxon>
        <taxon>Eleusininae</taxon>
        <taxon>Eleusine</taxon>
    </lineage>
</organism>
<keyword evidence="3" id="KW-1185">Reference proteome</keyword>
<keyword evidence="1" id="KW-0472">Membrane</keyword>
<evidence type="ECO:0000313" key="3">
    <source>
        <dbReference type="Proteomes" id="UP001054889"/>
    </source>
</evidence>
<protein>
    <submittedName>
        <fullName evidence="2">Uncharacterized protein</fullName>
    </submittedName>
</protein>
<reference evidence="2" key="1">
    <citation type="journal article" date="2018" name="DNA Res.">
        <title>Multiple hybrid de novo genome assembly of finger millet, an orphan allotetraploid crop.</title>
        <authorList>
            <person name="Hatakeyama M."/>
            <person name="Aluri S."/>
            <person name="Balachadran M.T."/>
            <person name="Sivarajan S.R."/>
            <person name="Patrignani A."/>
            <person name="Gruter S."/>
            <person name="Poveda L."/>
            <person name="Shimizu-Inatsugi R."/>
            <person name="Baeten J."/>
            <person name="Francoijs K.J."/>
            <person name="Nataraja K.N."/>
            <person name="Reddy Y.A.N."/>
            <person name="Phadnis S."/>
            <person name="Ravikumar R.L."/>
            <person name="Schlapbach R."/>
            <person name="Sreeman S.M."/>
            <person name="Shimizu K.K."/>
        </authorList>
    </citation>
    <scope>NUCLEOTIDE SEQUENCE</scope>
</reference>
<dbReference type="EMBL" id="BQKI01000071">
    <property type="protein sequence ID" value="GJN13549.1"/>
    <property type="molecule type" value="Genomic_DNA"/>
</dbReference>